<dbReference type="InterPro" id="IPR024152">
    <property type="entry name" value="Inh_kappa-B_kinase-int"/>
</dbReference>
<feature type="compositionally biased region" description="Polar residues" evidence="2">
    <location>
        <begin position="14"/>
        <end position="23"/>
    </location>
</feature>
<evidence type="ECO:0000256" key="2">
    <source>
        <dbReference type="SAM" id="MobiDB-lite"/>
    </source>
</evidence>
<sequence length="325" mass="34926">MSNEVKLRKKSHSAKSNNLSESPKANGEEKERRSGGRLEAEEVGKERSSGVRLAEPSGSSLLDLRTCLCVLTLAVCGALCQGVQEALAGPGSGSLGPQLEALQREAGQLGSWVAGSGGRSQQLQSSVAAVTEAVERIEERTGAVTTEVNNKVASVKTDVRRMEGLRSELEALLAQLGALEEQALQAERTMVTRIADLLSASIDRVSALRAVAEDNARAVGELQRRLPAIAAADGRTAERLRELEAGRARLVRTVTFAGDLKPKVAGIQRDFAAFEPRLSDLTLRIGQLAEDLAKREREVEELRGALTPLSLYHSSYFIMNCLLNT</sequence>
<feature type="compositionally biased region" description="Basic and acidic residues" evidence="2">
    <location>
        <begin position="26"/>
        <end position="49"/>
    </location>
</feature>
<feature type="region of interest" description="Disordered" evidence="2">
    <location>
        <begin position="1"/>
        <end position="55"/>
    </location>
</feature>
<organism evidence="3 4">
    <name type="scientific">Gadus morhua</name>
    <name type="common">Atlantic cod</name>
    <dbReference type="NCBI Taxonomy" id="8049"/>
    <lineage>
        <taxon>Eukaryota</taxon>
        <taxon>Metazoa</taxon>
        <taxon>Chordata</taxon>
        <taxon>Craniata</taxon>
        <taxon>Vertebrata</taxon>
        <taxon>Euteleostomi</taxon>
        <taxon>Actinopterygii</taxon>
        <taxon>Neopterygii</taxon>
        <taxon>Teleostei</taxon>
        <taxon>Neoteleostei</taxon>
        <taxon>Acanthomorphata</taxon>
        <taxon>Zeiogadaria</taxon>
        <taxon>Gadariae</taxon>
        <taxon>Gadiformes</taxon>
        <taxon>Gadoidei</taxon>
        <taxon>Gadidae</taxon>
        <taxon>Gadus</taxon>
    </lineage>
</organism>
<dbReference type="AlphaFoldDB" id="A0A8C5FU01"/>
<dbReference type="PANTHER" id="PTHR21734">
    <property type="entry name" value="INHIBITOR OF NUCLEAR FACTOR KAPPA-B KINASE-INTERACTING PROTEIN"/>
    <property type="match status" value="1"/>
</dbReference>
<protein>
    <submittedName>
        <fullName evidence="3">Uncharacterized protein</fullName>
    </submittedName>
</protein>
<evidence type="ECO:0000313" key="3">
    <source>
        <dbReference type="Ensembl" id="ENSGMOP00000061100.1"/>
    </source>
</evidence>
<reference evidence="3" key="2">
    <citation type="submission" date="2025-09" db="UniProtKB">
        <authorList>
            <consortium name="Ensembl"/>
        </authorList>
    </citation>
    <scope>IDENTIFICATION</scope>
</reference>
<name>A0A8C5FU01_GADMO</name>
<accession>A0A8C5FU01</accession>
<evidence type="ECO:0000313" key="4">
    <source>
        <dbReference type="Proteomes" id="UP000694546"/>
    </source>
</evidence>
<feature type="coiled-coil region" evidence="1">
    <location>
        <begin position="278"/>
        <end position="305"/>
    </location>
</feature>
<dbReference type="Proteomes" id="UP000694546">
    <property type="component" value="Chromosome 19"/>
</dbReference>
<dbReference type="Ensembl" id="ENSGMOT00000027134.1">
    <property type="protein sequence ID" value="ENSGMOP00000061100.1"/>
    <property type="gene ID" value="ENSGMOG00000022543.1"/>
</dbReference>
<evidence type="ECO:0000256" key="1">
    <source>
        <dbReference type="SAM" id="Coils"/>
    </source>
</evidence>
<dbReference type="PANTHER" id="PTHR21734:SF10">
    <property type="entry name" value="INHIBITOR OF NUCLEAR FACTOR KAPPA-B KINASE-INTERACTING PROTEIN"/>
    <property type="match status" value="1"/>
</dbReference>
<proteinExistence type="predicted"/>
<reference evidence="3" key="1">
    <citation type="submission" date="2025-08" db="UniProtKB">
        <authorList>
            <consortium name="Ensembl"/>
        </authorList>
    </citation>
    <scope>IDENTIFICATION</scope>
</reference>
<keyword evidence="4" id="KW-1185">Reference proteome</keyword>
<dbReference type="Gene3D" id="1.20.58.60">
    <property type="match status" value="1"/>
</dbReference>
<keyword evidence="1" id="KW-0175">Coiled coil</keyword>
<dbReference type="OMA" id="QAERTMV"/>
<dbReference type="GeneTree" id="ENSGT00500000045001"/>
<feature type="coiled-coil region" evidence="1">
    <location>
        <begin position="120"/>
        <end position="189"/>
    </location>
</feature>